<feature type="domain" description="HTH lysR-type" evidence="5">
    <location>
        <begin position="1"/>
        <end position="58"/>
    </location>
</feature>
<dbReference type="SUPFAM" id="SSF46785">
    <property type="entry name" value="Winged helix' DNA-binding domain"/>
    <property type="match status" value="1"/>
</dbReference>
<evidence type="ECO:0000256" key="1">
    <source>
        <dbReference type="ARBA" id="ARBA00009437"/>
    </source>
</evidence>
<evidence type="ECO:0000313" key="6">
    <source>
        <dbReference type="EMBL" id="VEF78065.1"/>
    </source>
</evidence>
<dbReference type="PANTHER" id="PTHR30537:SF71">
    <property type="entry name" value="TRANSCRIPTIONAL REGULATORY PROTEIN"/>
    <property type="match status" value="1"/>
</dbReference>
<dbReference type="InterPro" id="IPR036388">
    <property type="entry name" value="WH-like_DNA-bd_sf"/>
</dbReference>
<dbReference type="Pfam" id="PF03466">
    <property type="entry name" value="LysR_substrate"/>
    <property type="match status" value="1"/>
</dbReference>
<evidence type="ECO:0000256" key="3">
    <source>
        <dbReference type="ARBA" id="ARBA00023125"/>
    </source>
</evidence>
<dbReference type="GO" id="GO:0043565">
    <property type="term" value="F:sequence-specific DNA binding"/>
    <property type="evidence" value="ECO:0007669"/>
    <property type="project" value="TreeGrafter"/>
</dbReference>
<sequence length="313" mass="34164">MNKFSDMSTFVAVVEAASFSEAGRRLGTTKSLVSQRMQQLEKRLGVVLLTRGRPLKLTEAGQLFYADCTRILLDLARAEESVQDRQASLGGTLRLAAPMAFTPRYLAPLLARFALRYPQLCVDMEAHDRVANLQDGGFDVAIRLGNLHDSCLVARPLTENRHLICASPDYLARQGTPEHPGDLQQHDGLIYYNREPNGMWSLPMDGAQHSFRVRVRMRTDSGHQLLEGALAGLGLAILPTFLAADALLDGRLVSVLDDYAPSGGHISAVYLKTLKTSPKVQALIQFLGEEIGRPAPWDAALIAHGLLPNGSTA</sequence>
<dbReference type="EMBL" id="LR134334">
    <property type="protein sequence ID" value="VEF78065.1"/>
    <property type="molecule type" value="Genomic_DNA"/>
</dbReference>
<keyword evidence="2" id="KW-0805">Transcription regulation</keyword>
<keyword evidence="3" id="KW-0238">DNA-binding</keyword>
<dbReference type="Gene3D" id="3.40.190.290">
    <property type="match status" value="1"/>
</dbReference>
<evidence type="ECO:0000256" key="4">
    <source>
        <dbReference type="ARBA" id="ARBA00023163"/>
    </source>
</evidence>
<dbReference type="Proteomes" id="UP000277437">
    <property type="component" value="Chromosome"/>
</dbReference>
<gene>
    <name evidence="6" type="primary">dmlR_33</name>
    <name evidence="6" type="ORF">NCTC7357_06474</name>
</gene>
<dbReference type="InterPro" id="IPR036390">
    <property type="entry name" value="WH_DNA-bd_sf"/>
</dbReference>
<keyword evidence="4" id="KW-0804">Transcription</keyword>
<accession>A0AAX3G8P4</accession>
<dbReference type="SUPFAM" id="SSF53850">
    <property type="entry name" value="Periplasmic binding protein-like II"/>
    <property type="match status" value="1"/>
</dbReference>
<dbReference type="InterPro" id="IPR000847">
    <property type="entry name" value="LysR_HTH_N"/>
</dbReference>
<dbReference type="InterPro" id="IPR058163">
    <property type="entry name" value="LysR-type_TF_proteobact-type"/>
</dbReference>
<evidence type="ECO:0000313" key="7">
    <source>
        <dbReference type="Proteomes" id="UP000277437"/>
    </source>
</evidence>
<protein>
    <submittedName>
        <fullName evidence="6">LysR family transcriptional regulator</fullName>
    </submittedName>
</protein>
<proteinExistence type="inferred from homology"/>
<dbReference type="CDD" id="cd08422">
    <property type="entry name" value="PBP2_CrgA_like"/>
    <property type="match status" value="1"/>
</dbReference>
<dbReference type="FunFam" id="1.10.10.10:FF:000001">
    <property type="entry name" value="LysR family transcriptional regulator"/>
    <property type="match status" value="1"/>
</dbReference>
<dbReference type="PROSITE" id="PS50931">
    <property type="entry name" value="HTH_LYSR"/>
    <property type="match status" value="1"/>
</dbReference>
<dbReference type="Pfam" id="PF00126">
    <property type="entry name" value="HTH_1"/>
    <property type="match status" value="1"/>
</dbReference>
<dbReference type="GO" id="GO:0006351">
    <property type="term" value="P:DNA-templated transcription"/>
    <property type="evidence" value="ECO:0007669"/>
    <property type="project" value="TreeGrafter"/>
</dbReference>
<evidence type="ECO:0000256" key="2">
    <source>
        <dbReference type="ARBA" id="ARBA00023015"/>
    </source>
</evidence>
<dbReference type="RefSeq" id="WP_124302841.1">
    <property type="nucleotide sequence ID" value="NZ_CP118137.1"/>
</dbReference>
<dbReference type="Gene3D" id="1.10.10.10">
    <property type="entry name" value="Winged helix-like DNA-binding domain superfamily/Winged helix DNA-binding domain"/>
    <property type="match status" value="1"/>
</dbReference>
<organism evidence="6 7">
    <name type="scientific">Pseudomonas chlororaphis</name>
    <dbReference type="NCBI Taxonomy" id="587753"/>
    <lineage>
        <taxon>Bacteria</taxon>
        <taxon>Pseudomonadati</taxon>
        <taxon>Pseudomonadota</taxon>
        <taxon>Gammaproteobacteria</taxon>
        <taxon>Pseudomonadales</taxon>
        <taxon>Pseudomonadaceae</taxon>
        <taxon>Pseudomonas</taxon>
    </lineage>
</organism>
<dbReference type="AlphaFoldDB" id="A0AAX3G8P4"/>
<dbReference type="PANTHER" id="PTHR30537">
    <property type="entry name" value="HTH-TYPE TRANSCRIPTIONAL REGULATOR"/>
    <property type="match status" value="1"/>
</dbReference>
<evidence type="ECO:0000259" key="5">
    <source>
        <dbReference type="PROSITE" id="PS50931"/>
    </source>
</evidence>
<dbReference type="InterPro" id="IPR005119">
    <property type="entry name" value="LysR_subst-bd"/>
</dbReference>
<dbReference type="GO" id="GO:0003700">
    <property type="term" value="F:DNA-binding transcription factor activity"/>
    <property type="evidence" value="ECO:0007669"/>
    <property type="project" value="InterPro"/>
</dbReference>
<reference evidence="6 7" key="1">
    <citation type="submission" date="2018-12" db="EMBL/GenBank/DDBJ databases">
        <authorList>
            <consortium name="Pathogen Informatics"/>
        </authorList>
    </citation>
    <scope>NUCLEOTIDE SEQUENCE [LARGE SCALE GENOMIC DNA]</scope>
    <source>
        <strain evidence="6 7">NCTC7357</strain>
    </source>
</reference>
<name>A0AAX3G8P4_9PSED</name>
<dbReference type="FunFam" id="3.40.190.290:FF:000001">
    <property type="entry name" value="Transcriptional regulator, LysR family"/>
    <property type="match status" value="1"/>
</dbReference>
<comment type="similarity">
    <text evidence="1">Belongs to the LysR transcriptional regulatory family.</text>
</comment>